<dbReference type="InterPro" id="IPR013563">
    <property type="entry name" value="Oligopep_ABC_C"/>
</dbReference>
<accession>A0A2S4MAC4</accession>
<evidence type="ECO:0000256" key="3">
    <source>
        <dbReference type="ARBA" id="ARBA00022448"/>
    </source>
</evidence>
<dbReference type="PROSITE" id="PS00211">
    <property type="entry name" value="ABC_TRANSPORTER_1"/>
    <property type="match status" value="1"/>
</dbReference>
<dbReference type="NCBIfam" id="TIGR01727">
    <property type="entry name" value="oligo_HPY"/>
    <property type="match status" value="1"/>
</dbReference>
<dbReference type="FunFam" id="3.40.50.300:FF:000016">
    <property type="entry name" value="Oligopeptide ABC transporter ATP-binding component"/>
    <property type="match status" value="1"/>
</dbReference>
<keyword evidence="6 9" id="KW-0067">ATP-binding</keyword>
<comment type="similarity">
    <text evidence="2">Belongs to the ABC transporter superfamily.</text>
</comment>
<name>A0A2S4MAC4_9HYPH</name>
<sequence length="330" mass="35010">MMTPDAPVLAIDDLVIEIDGNRIVDHVSLAVGSGRILAIVGESGCGKSLTALSVLGLLPKAAEIRQGAIRLNGRDLTGLDEAALSQVRGNEATIIFQEPVASLNPLMRVGEQVEEALILHRGLSGKAARAEAIAMMTRVGIPDAARRARQYPFELSGGMCQRIMIASALICRPALLIADEPTTALDVTIQAQILDLMRRLREEVGTAIVLITHDMGVVADLADDVCVMYGGRIVESGPVEPIFAAPRHPYTKLLLATIPTLQGQRKAILRTIEGMVPSAGAWPDGCRFRSRCPLADGACLEPPPLALVEAGAFSSHAAACWHSARIEALA</sequence>
<dbReference type="InterPro" id="IPR017871">
    <property type="entry name" value="ABC_transporter-like_CS"/>
</dbReference>
<dbReference type="RefSeq" id="WP_425428300.1">
    <property type="nucleotide sequence ID" value="NZ_PQFZ01000007.1"/>
</dbReference>
<protein>
    <submittedName>
        <fullName evidence="9">Peptide/nickel transport system ATP-binding protein</fullName>
    </submittedName>
</protein>
<dbReference type="GO" id="GO:0005524">
    <property type="term" value="F:ATP binding"/>
    <property type="evidence" value="ECO:0007669"/>
    <property type="project" value="UniProtKB-KW"/>
</dbReference>
<dbReference type="Gene3D" id="3.40.50.300">
    <property type="entry name" value="P-loop containing nucleotide triphosphate hydrolases"/>
    <property type="match status" value="1"/>
</dbReference>
<dbReference type="Pfam" id="PF00005">
    <property type="entry name" value="ABC_tran"/>
    <property type="match status" value="1"/>
</dbReference>
<evidence type="ECO:0000256" key="6">
    <source>
        <dbReference type="ARBA" id="ARBA00022840"/>
    </source>
</evidence>
<proteinExistence type="inferred from homology"/>
<dbReference type="Pfam" id="PF08352">
    <property type="entry name" value="oligo_HPY"/>
    <property type="match status" value="1"/>
</dbReference>
<dbReference type="AlphaFoldDB" id="A0A2S4MAC4"/>
<evidence type="ECO:0000256" key="1">
    <source>
        <dbReference type="ARBA" id="ARBA00004417"/>
    </source>
</evidence>
<dbReference type="InterPro" id="IPR050388">
    <property type="entry name" value="ABC_Ni/Peptide_Import"/>
</dbReference>
<dbReference type="CDD" id="cd03257">
    <property type="entry name" value="ABC_NikE_OppD_transporters"/>
    <property type="match status" value="1"/>
</dbReference>
<dbReference type="GO" id="GO:0055085">
    <property type="term" value="P:transmembrane transport"/>
    <property type="evidence" value="ECO:0007669"/>
    <property type="project" value="UniProtKB-ARBA"/>
</dbReference>
<evidence type="ECO:0000256" key="4">
    <source>
        <dbReference type="ARBA" id="ARBA00022475"/>
    </source>
</evidence>
<keyword evidence="4" id="KW-1003">Cell membrane</keyword>
<evidence type="ECO:0000259" key="8">
    <source>
        <dbReference type="PROSITE" id="PS50893"/>
    </source>
</evidence>
<comment type="caution">
    <text evidence="9">The sequence shown here is derived from an EMBL/GenBank/DDBJ whole genome shotgun (WGS) entry which is preliminary data.</text>
</comment>
<evidence type="ECO:0000256" key="2">
    <source>
        <dbReference type="ARBA" id="ARBA00005417"/>
    </source>
</evidence>
<keyword evidence="7" id="KW-0472">Membrane</keyword>
<comment type="subcellular location">
    <subcellularLocation>
        <location evidence="1">Cell inner membrane</location>
        <topology evidence="1">Peripheral membrane protein</topology>
    </subcellularLocation>
</comment>
<dbReference type="GO" id="GO:0005886">
    <property type="term" value="C:plasma membrane"/>
    <property type="evidence" value="ECO:0007669"/>
    <property type="project" value="UniProtKB-SubCell"/>
</dbReference>
<evidence type="ECO:0000313" key="9">
    <source>
        <dbReference type="EMBL" id="POR51457.1"/>
    </source>
</evidence>
<evidence type="ECO:0000256" key="5">
    <source>
        <dbReference type="ARBA" id="ARBA00022741"/>
    </source>
</evidence>
<dbReference type="PANTHER" id="PTHR43297">
    <property type="entry name" value="OLIGOPEPTIDE TRANSPORT ATP-BINDING PROTEIN APPD"/>
    <property type="match status" value="1"/>
</dbReference>
<dbReference type="PANTHER" id="PTHR43297:SF2">
    <property type="entry name" value="DIPEPTIDE TRANSPORT ATP-BINDING PROTEIN DPPD"/>
    <property type="match status" value="1"/>
</dbReference>
<evidence type="ECO:0000256" key="7">
    <source>
        <dbReference type="ARBA" id="ARBA00023136"/>
    </source>
</evidence>
<keyword evidence="10" id="KW-1185">Reference proteome</keyword>
<evidence type="ECO:0000313" key="10">
    <source>
        <dbReference type="Proteomes" id="UP000236919"/>
    </source>
</evidence>
<feature type="domain" description="ABC transporter" evidence="8">
    <location>
        <begin position="9"/>
        <end position="255"/>
    </location>
</feature>
<organism evidence="9 10">
    <name type="scientific">Bosea psychrotolerans</name>
    <dbReference type="NCBI Taxonomy" id="1871628"/>
    <lineage>
        <taxon>Bacteria</taxon>
        <taxon>Pseudomonadati</taxon>
        <taxon>Pseudomonadota</taxon>
        <taxon>Alphaproteobacteria</taxon>
        <taxon>Hyphomicrobiales</taxon>
        <taxon>Boseaceae</taxon>
        <taxon>Bosea</taxon>
    </lineage>
</organism>
<dbReference type="EMBL" id="PQFZ01000007">
    <property type="protein sequence ID" value="POR51457.1"/>
    <property type="molecule type" value="Genomic_DNA"/>
</dbReference>
<keyword evidence="5" id="KW-0547">Nucleotide-binding</keyword>
<dbReference type="GO" id="GO:0016887">
    <property type="term" value="F:ATP hydrolysis activity"/>
    <property type="evidence" value="ECO:0007669"/>
    <property type="project" value="InterPro"/>
</dbReference>
<reference evidence="9 10" key="1">
    <citation type="submission" date="2018-01" db="EMBL/GenBank/DDBJ databases">
        <title>Genomic Encyclopedia of Type Strains, Phase III (KMG-III): the genomes of soil and plant-associated and newly described type strains.</title>
        <authorList>
            <person name="Whitman W."/>
        </authorList>
    </citation>
    <scope>NUCLEOTIDE SEQUENCE [LARGE SCALE GENOMIC DNA]</scope>
    <source>
        <strain evidence="9 10">1131</strain>
    </source>
</reference>
<dbReference type="InterPro" id="IPR027417">
    <property type="entry name" value="P-loop_NTPase"/>
</dbReference>
<dbReference type="GO" id="GO:0015833">
    <property type="term" value="P:peptide transport"/>
    <property type="evidence" value="ECO:0007669"/>
    <property type="project" value="InterPro"/>
</dbReference>
<keyword evidence="3" id="KW-0813">Transport</keyword>
<gene>
    <name evidence="9" type="ORF">CYD53_107240</name>
</gene>
<dbReference type="InterPro" id="IPR003593">
    <property type="entry name" value="AAA+_ATPase"/>
</dbReference>
<dbReference type="PROSITE" id="PS50893">
    <property type="entry name" value="ABC_TRANSPORTER_2"/>
    <property type="match status" value="1"/>
</dbReference>
<dbReference type="SUPFAM" id="SSF52540">
    <property type="entry name" value="P-loop containing nucleoside triphosphate hydrolases"/>
    <property type="match status" value="1"/>
</dbReference>
<dbReference type="SMART" id="SM00382">
    <property type="entry name" value="AAA"/>
    <property type="match status" value="1"/>
</dbReference>
<dbReference type="Proteomes" id="UP000236919">
    <property type="component" value="Unassembled WGS sequence"/>
</dbReference>
<dbReference type="InterPro" id="IPR003439">
    <property type="entry name" value="ABC_transporter-like_ATP-bd"/>
</dbReference>